<feature type="compositionally biased region" description="Gly residues" evidence="1">
    <location>
        <begin position="62"/>
        <end position="74"/>
    </location>
</feature>
<protein>
    <submittedName>
        <fullName evidence="2">Mediator complex subunit 11</fullName>
    </submittedName>
</protein>
<keyword evidence="3" id="KW-1185">Reference proteome</keyword>
<dbReference type="AlphaFoldDB" id="A0A8R7R5W0"/>
<dbReference type="Gramene" id="TuG1812G0700005093.01.T04">
    <property type="protein sequence ID" value="TuG1812G0700005093.01.T04"/>
    <property type="gene ID" value="TuG1812G0700005093.01"/>
</dbReference>
<evidence type="ECO:0000313" key="3">
    <source>
        <dbReference type="Proteomes" id="UP000015106"/>
    </source>
</evidence>
<reference evidence="2" key="3">
    <citation type="submission" date="2022-06" db="UniProtKB">
        <authorList>
            <consortium name="EnsemblPlants"/>
        </authorList>
    </citation>
    <scope>IDENTIFICATION</scope>
</reference>
<sequence>GFPQGKKTHPDPNLRLPHRRPAPPHPTASPPPSILACGDVFPGPEQLARAPPPRREADSAGAGAGGDGHGGAGELAGSPRRGRRRPLPRVHALHEGTPPIIHPPSPSADLFAPCSCLENQGEWMDLLPQASGCYILAEHVGPPFQEFALNCLLMDCCHLSMGGCYALRGILLPADNTMHDALLFLCVHPFPFDMSLLPSYCWTASALNRNRLVPLDDSSFSFQ</sequence>
<evidence type="ECO:0000313" key="2">
    <source>
        <dbReference type="EnsemblPlants" id="TuG1812G0700005093.01.T04"/>
    </source>
</evidence>
<organism evidence="2 3">
    <name type="scientific">Triticum urartu</name>
    <name type="common">Red wild einkorn</name>
    <name type="synonym">Crithodium urartu</name>
    <dbReference type="NCBI Taxonomy" id="4572"/>
    <lineage>
        <taxon>Eukaryota</taxon>
        <taxon>Viridiplantae</taxon>
        <taxon>Streptophyta</taxon>
        <taxon>Embryophyta</taxon>
        <taxon>Tracheophyta</taxon>
        <taxon>Spermatophyta</taxon>
        <taxon>Magnoliopsida</taxon>
        <taxon>Liliopsida</taxon>
        <taxon>Poales</taxon>
        <taxon>Poaceae</taxon>
        <taxon>BOP clade</taxon>
        <taxon>Pooideae</taxon>
        <taxon>Triticodae</taxon>
        <taxon>Triticeae</taxon>
        <taxon>Triticinae</taxon>
        <taxon>Triticum</taxon>
    </lineage>
</organism>
<feature type="region of interest" description="Disordered" evidence="1">
    <location>
        <begin position="1"/>
        <end position="85"/>
    </location>
</feature>
<proteinExistence type="predicted"/>
<gene>
    <name evidence="2" type="primary">LOC125523764</name>
</gene>
<feature type="compositionally biased region" description="Pro residues" evidence="1">
    <location>
        <begin position="23"/>
        <end position="33"/>
    </location>
</feature>
<dbReference type="EnsemblPlants" id="TuG1812G0700005093.01.T04">
    <property type="protein sequence ID" value="TuG1812G0700005093.01.T04"/>
    <property type="gene ID" value="TuG1812G0700005093.01"/>
</dbReference>
<reference evidence="3" key="1">
    <citation type="journal article" date="2013" name="Nature">
        <title>Draft genome of the wheat A-genome progenitor Triticum urartu.</title>
        <authorList>
            <person name="Ling H.Q."/>
            <person name="Zhao S."/>
            <person name="Liu D."/>
            <person name="Wang J."/>
            <person name="Sun H."/>
            <person name="Zhang C."/>
            <person name="Fan H."/>
            <person name="Li D."/>
            <person name="Dong L."/>
            <person name="Tao Y."/>
            <person name="Gao C."/>
            <person name="Wu H."/>
            <person name="Li Y."/>
            <person name="Cui Y."/>
            <person name="Guo X."/>
            <person name="Zheng S."/>
            <person name="Wang B."/>
            <person name="Yu K."/>
            <person name="Liang Q."/>
            <person name="Yang W."/>
            <person name="Lou X."/>
            <person name="Chen J."/>
            <person name="Feng M."/>
            <person name="Jian J."/>
            <person name="Zhang X."/>
            <person name="Luo G."/>
            <person name="Jiang Y."/>
            <person name="Liu J."/>
            <person name="Wang Z."/>
            <person name="Sha Y."/>
            <person name="Zhang B."/>
            <person name="Wu H."/>
            <person name="Tang D."/>
            <person name="Shen Q."/>
            <person name="Xue P."/>
            <person name="Zou S."/>
            <person name="Wang X."/>
            <person name="Liu X."/>
            <person name="Wang F."/>
            <person name="Yang Y."/>
            <person name="An X."/>
            <person name="Dong Z."/>
            <person name="Zhang K."/>
            <person name="Zhang X."/>
            <person name="Luo M.C."/>
            <person name="Dvorak J."/>
            <person name="Tong Y."/>
            <person name="Wang J."/>
            <person name="Yang H."/>
            <person name="Li Z."/>
            <person name="Wang D."/>
            <person name="Zhang A."/>
            <person name="Wang J."/>
        </authorList>
    </citation>
    <scope>NUCLEOTIDE SEQUENCE</scope>
    <source>
        <strain evidence="3">cv. G1812</strain>
    </source>
</reference>
<name>A0A8R7R5W0_TRIUA</name>
<dbReference type="Proteomes" id="UP000015106">
    <property type="component" value="Chromosome 7"/>
</dbReference>
<evidence type="ECO:0000256" key="1">
    <source>
        <dbReference type="SAM" id="MobiDB-lite"/>
    </source>
</evidence>
<accession>A0A8R7R5W0</accession>
<reference evidence="2" key="2">
    <citation type="submission" date="2018-03" db="EMBL/GenBank/DDBJ databases">
        <title>The Triticum urartu genome reveals the dynamic nature of wheat genome evolution.</title>
        <authorList>
            <person name="Ling H."/>
            <person name="Ma B."/>
            <person name="Shi X."/>
            <person name="Liu H."/>
            <person name="Dong L."/>
            <person name="Sun H."/>
            <person name="Cao Y."/>
            <person name="Gao Q."/>
            <person name="Zheng S."/>
            <person name="Li Y."/>
            <person name="Yu Y."/>
            <person name="Du H."/>
            <person name="Qi M."/>
            <person name="Li Y."/>
            <person name="Yu H."/>
            <person name="Cui Y."/>
            <person name="Wang N."/>
            <person name="Chen C."/>
            <person name="Wu H."/>
            <person name="Zhao Y."/>
            <person name="Zhang J."/>
            <person name="Li Y."/>
            <person name="Zhou W."/>
            <person name="Zhang B."/>
            <person name="Hu W."/>
            <person name="Eijk M."/>
            <person name="Tang J."/>
            <person name="Witsenboer H."/>
            <person name="Zhao S."/>
            <person name="Li Z."/>
            <person name="Zhang A."/>
            <person name="Wang D."/>
            <person name="Liang C."/>
        </authorList>
    </citation>
    <scope>NUCLEOTIDE SEQUENCE [LARGE SCALE GENOMIC DNA]</scope>
    <source>
        <strain evidence="2">cv. G1812</strain>
    </source>
</reference>